<evidence type="ECO:0000313" key="10">
    <source>
        <dbReference type="Proteomes" id="UP000198406"/>
    </source>
</evidence>
<dbReference type="Pfam" id="PF01457">
    <property type="entry name" value="Peptidase_M8"/>
    <property type="match status" value="1"/>
</dbReference>
<dbReference type="InParanoid" id="A0A1Z5JFU9"/>
<comment type="caution">
    <text evidence="9">The sequence shown here is derived from an EMBL/GenBank/DDBJ whole genome shotgun (WGS) entry which is preliminary data.</text>
</comment>
<dbReference type="GO" id="GO:0006508">
    <property type="term" value="P:proteolysis"/>
    <property type="evidence" value="ECO:0007669"/>
    <property type="project" value="UniProtKB-KW"/>
</dbReference>
<evidence type="ECO:0000256" key="6">
    <source>
        <dbReference type="ARBA" id="ARBA00023049"/>
    </source>
</evidence>
<comment type="cofactor">
    <cofactor evidence="7">
        <name>Zn(2+)</name>
        <dbReference type="ChEBI" id="CHEBI:29105"/>
    </cofactor>
    <text evidence="7">Binds 1 zinc ion per subunit.</text>
</comment>
<feature type="compositionally biased region" description="Basic residues" evidence="8">
    <location>
        <begin position="75"/>
        <end position="88"/>
    </location>
</feature>
<evidence type="ECO:0000256" key="4">
    <source>
        <dbReference type="ARBA" id="ARBA00022801"/>
    </source>
</evidence>
<gene>
    <name evidence="9" type="ORF">FisN_11Hh311</name>
</gene>
<evidence type="ECO:0000256" key="8">
    <source>
        <dbReference type="SAM" id="MobiDB-lite"/>
    </source>
</evidence>
<dbReference type="InterPro" id="IPR001577">
    <property type="entry name" value="Peptidase_M8"/>
</dbReference>
<evidence type="ECO:0008006" key="11">
    <source>
        <dbReference type="Google" id="ProtNLM"/>
    </source>
</evidence>
<comment type="similarity">
    <text evidence="1">Belongs to the peptidase M8 family.</text>
</comment>
<feature type="region of interest" description="Disordered" evidence="8">
    <location>
        <begin position="55"/>
        <end position="266"/>
    </location>
</feature>
<dbReference type="Proteomes" id="UP000198406">
    <property type="component" value="Unassembled WGS sequence"/>
</dbReference>
<keyword evidence="3 7" id="KW-0479">Metal-binding</keyword>
<keyword evidence="5 7" id="KW-0862">Zinc</keyword>
<dbReference type="GO" id="GO:0007155">
    <property type="term" value="P:cell adhesion"/>
    <property type="evidence" value="ECO:0007669"/>
    <property type="project" value="InterPro"/>
</dbReference>
<evidence type="ECO:0000256" key="7">
    <source>
        <dbReference type="PIRSR" id="PIRSR601577-2"/>
    </source>
</evidence>
<dbReference type="SUPFAM" id="SSF55486">
    <property type="entry name" value="Metalloproteases ('zincins'), catalytic domain"/>
    <property type="match status" value="1"/>
</dbReference>
<feature type="compositionally biased region" description="Polar residues" evidence="8">
    <location>
        <begin position="205"/>
        <end position="240"/>
    </location>
</feature>
<feature type="compositionally biased region" description="Basic residues" evidence="8">
    <location>
        <begin position="98"/>
        <end position="112"/>
    </location>
</feature>
<feature type="compositionally biased region" description="Low complexity" evidence="8">
    <location>
        <begin position="248"/>
        <end position="266"/>
    </location>
</feature>
<evidence type="ECO:0000256" key="3">
    <source>
        <dbReference type="ARBA" id="ARBA00022723"/>
    </source>
</evidence>
<dbReference type="GO" id="GO:0004222">
    <property type="term" value="F:metalloendopeptidase activity"/>
    <property type="evidence" value="ECO:0007669"/>
    <property type="project" value="InterPro"/>
</dbReference>
<feature type="compositionally biased region" description="Low complexity" evidence="8">
    <location>
        <begin position="130"/>
        <end position="163"/>
    </location>
</feature>
<keyword evidence="4" id="KW-0378">Hydrolase</keyword>
<feature type="compositionally biased region" description="Low complexity" evidence="8">
    <location>
        <begin position="187"/>
        <end position="204"/>
    </location>
</feature>
<feature type="compositionally biased region" description="Polar residues" evidence="8">
    <location>
        <begin position="165"/>
        <end position="184"/>
    </location>
</feature>
<organism evidence="9 10">
    <name type="scientific">Fistulifera solaris</name>
    <name type="common">Oleaginous diatom</name>
    <dbReference type="NCBI Taxonomy" id="1519565"/>
    <lineage>
        <taxon>Eukaryota</taxon>
        <taxon>Sar</taxon>
        <taxon>Stramenopiles</taxon>
        <taxon>Ochrophyta</taxon>
        <taxon>Bacillariophyta</taxon>
        <taxon>Bacillariophyceae</taxon>
        <taxon>Bacillariophycidae</taxon>
        <taxon>Naviculales</taxon>
        <taxon>Naviculaceae</taxon>
        <taxon>Fistulifera</taxon>
    </lineage>
</organism>
<feature type="compositionally biased region" description="Low complexity" evidence="8">
    <location>
        <begin position="64"/>
        <end position="74"/>
    </location>
</feature>
<dbReference type="GO" id="GO:0046872">
    <property type="term" value="F:metal ion binding"/>
    <property type="evidence" value="ECO:0007669"/>
    <property type="project" value="UniProtKB-KW"/>
</dbReference>
<sequence length="607" mass="65119">MRSFTIYSLFVTATWANTRHPRLNHHVRKRSLQGTTPYGNFDDQEHDYILSITPPAMHHDIPQSSTKTTSSKKSSSSKKSKGKGSKGKGSKDSSSSKSKGKGKGKKKSKKSSSKATSSPAPTLSPVVEETAPTQTPALATQVPATTVAPAAPPTTDAPTSRPTMETLQAPTSSPTPLDPASTNAPAPVDDTSTSVPSVSDTDSTNAPTPADDSSTSAPTSLDTSLSSVPTAAIVSSTDLPTASDESRTSAPTASTNPPTSAAEAPTAVPVALPTGDFETTLNLDQVPPQFHGVFRNAAAKWDSIIVGDLEDYPIFEEDRTNPELLCDGNSLPEIVDDVFICARLPNIDGPNSILGSAGPIFGRVGDFVQTAVGYMEFDLADVEMLETQGRLDGLILHEMAHVYGTGTLWGQNGLVTDTPDCPYSYDSKASEEYRALSGCDTAVPIETTGGSGTACLHWAESCFQTELMTGVNTGDQELSRLSIATLEDMGYVVDYSQADPYSVDQMDPSCICGANQVRENDFQLSNGVSMSFDWQDNRRSLRYDANDKEREQAIHYGKKKLQVNHRSAEHMSRNTDPRRIYLADKVVLVLYFDKDERVQSVLVTPDS</sequence>
<evidence type="ECO:0000313" key="9">
    <source>
        <dbReference type="EMBL" id="GAX12890.1"/>
    </source>
</evidence>
<keyword evidence="2" id="KW-0645">Protease</keyword>
<keyword evidence="6 7" id="KW-0482">Metalloprotease</keyword>
<evidence type="ECO:0000256" key="2">
    <source>
        <dbReference type="ARBA" id="ARBA00022670"/>
    </source>
</evidence>
<dbReference type="Gene3D" id="3.90.132.10">
    <property type="entry name" value="Leishmanolysin , domain 2"/>
    <property type="match status" value="1"/>
</dbReference>
<reference evidence="9 10" key="1">
    <citation type="journal article" date="2015" name="Plant Cell">
        <title>Oil accumulation by the oleaginous diatom Fistulifera solaris as revealed by the genome and transcriptome.</title>
        <authorList>
            <person name="Tanaka T."/>
            <person name="Maeda Y."/>
            <person name="Veluchamy A."/>
            <person name="Tanaka M."/>
            <person name="Abida H."/>
            <person name="Marechal E."/>
            <person name="Bowler C."/>
            <person name="Muto M."/>
            <person name="Sunaga Y."/>
            <person name="Tanaka M."/>
            <person name="Yoshino T."/>
            <person name="Taniguchi T."/>
            <person name="Fukuda Y."/>
            <person name="Nemoto M."/>
            <person name="Matsumoto M."/>
            <person name="Wong P.S."/>
            <person name="Aburatani S."/>
            <person name="Fujibuchi W."/>
        </authorList>
    </citation>
    <scope>NUCLEOTIDE SEQUENCE [LARGE SCALE GENOMIC DNA]</scope>
    <source>
        <strain evidence="9 10">JPCC DA0580</strain>
    </source>
</reference>
<keyword evidence="10" id="KW-1185">Reference proteome</keyword>
<name>A0A1Z5JFU9_FISSO</name>
<dbReference type="GO" id="GO:0016020">
    <property type="term" value="C:membrane"/>
    <property type="evidence" value="ECO:0007669"/>
    <property type="project" value="InterPro"/>
</dbReference>
<dbReference type="EMBL" id="BDSP01000057">
    <property type="protein sequence ID" value="GAX12890.1"/>
    <property type="molecule type" value="Genomic_DNA"/>
</dbReference>
<dbReference type="OrthoDB" id="48352at2759"/>
<evidence type="ECO:0000256" key="5">
    <source>
        <dbReference type="ARBA" id="ARBA00022833"/>
    </source>
</evidence>
<protein>
    <recommendedName>
        <fullName evidence="11">Leishmanolysin-like peptidase</fullName>
    </recommendedName>
</protein>
<proteinExistence type="inferred from homology"/>
<feature type="binding site" evidence="7">
    <location>
        <position position="457"/>
    </location>
    <ligand>
        <name>Zn(2+)</name>
        <dbReference type="ChEBI" id="CHEBI:29105"/>
        <note>catalytic</note>
    </ligand>
</feature>
<dbReference type="AlphaFoldDB" id="A0A1Z5JFU9"/>
<evidence type="ECO:0000256" key="1">
    <source>
        <dbReference type="ARBA" id="ARBA00005860"/>
    </source>
</evidence>
<accession>A0A1Z5JFU9</accession>